<dbReference type="InterPro" id="IPR004919">
    <property type="entry name" value="GmrSD_N"/>
</dbReference>
<feature type="domain" description="GmrSD restriction endonucleases N-terminal" evidence="1">
    <location>
        <begin position="11"/>
        <end position="159"/>
    </location>
</feature>
<dbReference type="PANTHER" id="PTHR39639">
    <property type="entry name" value="CHROMOSOME 16, WHOLE GENOME SHOTGUN SEQUENCE"/>
    <property type="match status" value="1"/>
</dbReference>
<dbReference type="Pfam" id="PF03235">
    <property type="entry name" value="GmrSD_N"/>
    <property type="match status" value="1"/>
</dbReference>
<proteinExistence type="predicted"/>
<accession>A0ABX9K9I3</accession>
<organism evidence="2 3">
    <name type="scientific">Archangium gephyra</name>
    <dbReference type="NCBI Taxonomy" id="48"/>
    <lineage>
        <taxon>Bacteria</taxon>
        <taxon>Pseudomonadati</taxon>
        <taxon>Myxococcota</taxon>
        <taxon>Myxococcia</taxon>
        <taxon>Myxococcales</taxon>
        <taxon>Cystobacterineae</taxon>
        <taxon>Archangiaceae</taxon>
        <taxon>Archangium</taxon>
    </lineage>
</organism>
<name>A0ABX9K9I3_9BACT</name>
<evidence type="ECO:0000313" key="3">
    <source>
        <dbReference type="Proteomes" id="UP000256345"/>
    </source>
</evidence>
<dbReference type="EMBL" id="QUMU01000002">
    <property type="protein sequence ID" value="REG36303.1"/>
    <property type="molecule type" value="Genomic_DNA"/>
</dbReference>
<protein>
    <submittedName>
        <fullName evidence="2">Uncharacterized protein DUF262</fullName>
    </submittedName>
</protein>
<gene>
    <name evidence="2" type="ORF">ATI61_102680</name>
</gene>
<dbReference type="RefSeq" id="WP_075336027.1">
    <property type="nucleotide sequence ID" value="NZ_CP011509.1"/>
</dbReference>
<dbReference type="Proteomes" id="UP000256345">
    <property type="component" value="Unassembled WGS sequence"/>
</dbReference>
<dbReference type="SUPFAM" id="SSF110849">
    <property type="entry name" value="ParB/Sulfiredoxin"/>
    <property type="match status" value="1"/>
</dbReference>
<dbReference type="PANTHER" id="PTHR39639:SF1">
    <property type="entry name" value="DUF262 DOMAIN-CONTAINING PROTEIN"/>
    <property type="match status" value="1"/>
</dbReference>
<evidence type="ECO:0000259" key="1">
    <source>
        <dbReference type="Pfam" id="PF03235"/>
    </source>
</evidence>
<keyword evidence="3" id="KW-1185">Reference proteome</keyword>
<dbReference type="InterPro" id="IPR036086">
    <property type="entry name" value="ParB/Sulfiredoxin_sf"/>
</dbReference>
<evidence type="ECO:0000313" key="2">
    <source>
        <dbReference type="EMBL" id="REG36303.1"/>
    </source>
</evidence>
<reference evidence="2 3" key="1">
    <citation type="submission" date="2018-08" db="EMBL/GenBank/DDBJ databases">
        <title>Genomic Encyclopedia of Archaeal and Bacterial Type Strains, Phase II (KMG-II): from individual species to whole genera.</title>
        <authorList>
            <person name="Goeker M."/>
        </authorList>
    </citation>
    <scope>NUCLEOTIDE SEQUENCE [LARGE SCALE GENOMIC DNA]</scope>
    <source>
        <strain evidence="2 3">DSM 2261</strain>
    </source>
</reference>
<sequence length="386" mass="43364">MKIQITEPDIQTLVTRINDNVLSLQPDFQRGEVWPESKQQKLIDSILRAWQIPPVHVIVLPENETQEVLDGQQRLAAIRNFVRGEFSVDGYIHPHDPELQNLDGLKFNELPLRHRNQFLRYAIRVVLVTDYAPEEPGELFYRLNQPTALTTAEQRNALYGEARKQIKGLVAAMSVCGLNEETLGFSNARMAYDDVLSRVCATLQSGTLRDKVTSRVIADIYRMPRGFGRSVVKSVERSIFALGQALSSVGFRVRFNKATLYSWLIFFDAALRMGCSSEQLGQFIESFEADRHSSSTNSGMGALFYVYLDRASSRVADTSSVLARDAVIWISLARFSANANLSFGKDASKLLTASTLLKSLPKRSSPSSIEAWLFEKLDECQWGTSL</sequence>
<comment type="caution">
    <text evidence="2">The sequence shown here is derived from an EMBL/GenBank/DDBJ whole genome shotgun (WGS) entry which is preliminary data.</text>
</comment>